<accession>A0A0H0Y9E1</accession>
<gene>
    <name evidence="4" type="ORF">AL553_018500</name>
    <name evidence="3" type="ORF">F0254_18615</name>
    <name evidence="1" type="ORF">GHY86_18990</name>
    <name evidence="2" type="ORF">HKB35_23150</name>
</gene>
<dbReference type="Proteomes" id="UP000714625">
    <property type="component" value="Unassembled WGS sequence"/>
</dbReference>
<evidence type="ECO:0000313" key="2">
    <source>
        <dbReference type="EMBL" id="NMR76507.1"/>
    </source>
</evidence>
<sequence length="69" mass="7911">MLEIEFNLEQPQTSWNAKIHQLNGDILRRHVLPKLLSHSFMIDFEYCEKTQSGTILCDSGSKLGSFTVN</sequence>
<dbReference type="EMBL" id="VTYF01000012">
    <property type="protein sequence ID" value="NOI10847.1"/>
    <property type="molecule type" value="Genomic_DNA"/>
</dbReference>
<dbReference type="eggNOG" id="ENOG5031NTU">
    <property type="taxonomic scope" value="Bacteria"/>
</dbReference>
<name>A0A0H0Y9E1_VIBAL</name>
<dbReference type="OrthoDB" id="5819165at2"/>
<dbReference type="GeneID" id="75165857"/>
<dbReference type="AlphaFoldDB" id="A0A0H0Y9E1"/>
<organism evidence="3 6">
    <name type="scientific">Vibrio alginolyticus</name>
    <dbReference type="NCBI Taxonomy" id="663"/>
    <lineage>
        <taxon>Bacteria</taxon>
        <taxon>Pseudomonadati</taxon>
        <taxon>Pseudomonadota</taxon>
        <taxon>Gammaproteobacteria</taxon>
        <taxon>Vibrionales</taxon>
        <taxon>Vibrionaceae</taxon>
        <taxon>Vibrio</taxon>
    </lineage>
</organism>
<protein>
    <submittedName>
        <fullName evidence="3">Uncharacterized protein</fullName>
    </submittedName>
</protein>
<dbReference type="Proteomes" id="UP000532247">
    <property type="component" value="Unassembled WGS sequence"/>
</dbReference>
<evidence type="ECO:0000313" key="3">
    <source>
        <dbReference type="EMBL" id="NOI10847.1"/>
    </source>
</evidence>
<dbReference type="STRING" id="663.BAU10_17480"/>
<keyword evidence="5" id="KW-1185">Reference proteome</keyword>
<dbReference type="EMBL" id="LOSN02000002">
    <property type="protein sequence ID" value="PNP19653.1"/>
    <property type="molecule type" value="Genomic_DNA"/>
</dbReference>
<evidence type="ECO:0000313" key="7">
    <source>
        <dbReference type="Proteomes" id="UP000565155"/>
    </source>
</evidence>
<reference evidence="3 6" key="2">
    <citation type="submission" date="2019-09" db="EMBL/GenBank/DDBJ databases">
        <title>Draft genome sequencing and comparative genomics of hatchery-associated Vibrios.</title>
        <authorList>
            <person name="Kehlet-Delgado H."/>
            <person name="Mueller R.S."/>
        </authorList>
    </citation>
    <scope>NUCLEOTIDE SEQUENCE [LARGE SCALE GENOMIC DNA]</scope>
    <source>
        <strain evidence="3 6">081416A</strain>
    </source>
</reference>
<evidence type="ECO:0000313" key="1">
    <source>
        <dbReference type="EMBL" id="EGQ9137218.1"/>
    </source>
</evidence>
<dbReference type="RefSeq" id="WP_005373692.1">
    <property type="nucleotide sequence ID" value="NZ_AP023186.1"/>
</dbReference>
<reference evidence="1" key="3">
    <citation type="submission" date="2019-11" db="EMBL/GenBank/DDBJ databases">
        <authorList>
            <consortium name="PulseNet: The National Subtyping Network for Foodborne Disease Surveillance"/>
            <person name="Tarr C.L."/>
            <person name="Trees E."/>
            <person name="Katz L.S."/>
            <person name="Carleton-Romer H.A."/>
            <person name="Stroika S."/>
            <person name="Kucerova Z."/>
            <person name="Roache K.F."/>
            <person name="Sabol A.L."/>
            <person name="Besser J."/>
            <person name="Gerner-Smidt P."/>
        </authorList>
    </citation>
    <scope>NUCLEOTIDE SEQUENCE</scope>
    <source>
        <strain evidence="1">PNUSAV001129</strain>
    </source>
</reference>
<evidence type="ECO:0000313" key="4">
    <source>
        <dbReference type="EMBL" id="PNP19653.1"/>
    </source>
</evidence>
<evidence type="ECO:0000313" key="5">
    <source>
        <dbReference type="Proteomes" id="UP000054316"/>
    </source>
</evidence>
<reference evidence="2 7" key="4">
    <citation type="submission" date="2020-04" db="EMBL/GenBank/DDBJ databases">
        <title>Whole-genome sequencing of Vibrio spp. from China reveals different genetic environments of blaCTX-M-14 among diverse lineages.</title>
        <authorList>
            <person name="Zheng Z."/>
            <person name="Ye L."/>
            <person name="Chen S."/>
        </authorList>
    </citation>
    <scope>NUCLEOTIDE SEQUENCE [LARGE SCALE GENOMIC DNA]</scope>
    <source>
        <strain evidence="2 7">Vb1636</strain>
    </source>
</reference>
<evidence type="ECO:0000313" key="6">
    <source>
        <dbReference type="Proteomes" id="UP000532247"/>
    </source>
</evidence>
<proteinExistence type="predicted"/>
<comment type="caution">
    <text evidence="3">The sequence shown here is derived from an EMBL/GenBank/DDBJ whole genome shotgun (WGS) entry which is preliminary data.</text>
</comment>
<dbReference type="Proteomes" id="UP000054316">
    <property type="component" value="Unassembled WGS sequence"/>
</dbReference>
<dbReference type="EMBL" id="JABCMA010000051">
    <property type="protein sequence ID" value="NMR76507.1"/>
    <property type="molecule type" value="Genomic_DNA"/>
</dbReference>
<dbReference type="EMBL" id="AAXMUW010000048">
    <property type="protein sequence ID" value="EGQ9137218.1"/>
    <property type="molecule type" value="Genomic_DNA"/>
</dbReference>
<dbReference type="Proteomes" id="UP000565155">
    <property type="component" value="Unassembled WGS sequence"/>
</dbReference>
<reference evidence="4 5" key="1">
    <citation type="submission" date="2017-12" db="EMBL/GenBank/DDBJ databases">
        <title>FDA dAtabase for Regulatory Grade micrObial Sequences (FDA-ARGOS): Supporting development and validation of Infectious Disease Dx tests.</title>
        <authorList>
            <person name="Hoffmann M."/>
            <person name="Allard M."/>
            <person name="Evans P."/>
            <person name="Brown E."/>
            <person name="Tallon L.J."/>
            <person name="Sadzewicz L."/>
            <person name="Sengamalay N."/>
            <person name="Ott S."/>
            <person name="Godinez A."/>
            <person name="Nagaraj S."/>
            <person name="Vavikolanu K."/>
            <person name="Aluvathingal J."/>
            <person name="Nadendla S."/>
            <person name="Hobson J."/>
            <person name="Sichtig H."/>
        </authorList>
    </citation>
    <scope>NUCLEOTIDE SEQUENCE [LARGE SCALE GENOMIC DNA]</scope>
    <source>
        <strain evidence="5">ATCC 17749</strain>
        <strain evidence="4">FDAARGOS_97</strain>
    </source>
</reference>